<dbReference type="Proteomes" id="UP000076486">
    <property type="component" value="Unassembled WGS sequence"/>
</dbReference>
<dbReference type="RefSeq" id="WP_063367760.1">
    <property type="nucleotide sequence ID" value="NZ_AUYC01000024.1"/>
</dbReference>
<reference evidence="1 2" key="1">
    <citation type="submission" date="2013-07" db="EMBL/GenBank/DDBJ databases">
        <title>Comparative Genomic and Metabolomic Analysis of Twelve Strains of Pseudoalteromonas luteoviolacea.</title>
        <authorList>
            <person name="Vynne N.G."/>
            <person name="Mansson M."/>
            <person name="Gram L."/>
        </authorList>
    </citation>
    <scope>NUCLEOTIDE SEQUENCE [LARGE SCALE GENOMIC DNA]</scope>
    <source>
        <strain evidence="1 2">CPMOR-1</strain>
    </source>
</reference>
<name>A0A167L7L0_9GAMM</name>
<comment type="caution">
    <text evidence="1">The sequence shown here is derived from an EMBL/GenBank/DDBJ whole genome shotgun (WGS) entry which is preliminary data.</text>
</comment>
<dbReference type="Pfam" id="PF07102">
    <property type="entry name" value="YbcO"/>
    <property type="match status" value="1"/>
</dbReference>
<evidence type="ECO:0008006" key="3">
    <source>
        <dbReference type="Google" id="ProtNLM"/>
    </source>
</evidence>
<dbReference type="PATRIC" id="fig|1365248.3.peg.2056"/>
<gene>
    <name evidence="1" type="ORF">N473_15720</name>
</gene>
<evidence type="ECO:0000313" key="1">
    <source>
        <dbReference type="EMBL" id="KZN64039.1"/>
    </source>
</evidence>
<proteinExistence type="predicted"/>
<dbReference type="Gene3D" id="3.30.50.20">
    <property type="entry name" value="prophage-derive protein ybcO"/>
    <property type="match status" value="1"/>
</dbReference>
<dbReference type="InterPro" id="IPR010774">
    <property type="entry name" value="YbcO"/>
</dbReference>
<protein>
    <recommendedName>
        <fullName evidence="3">DUF1364 domain-containing protein</fullName>
    </recommendedName>
</protein>
<dbReference type="EMBL" id="AUYC01000024">
    <property type="protein sequence ID" value="KZN64039.1"/>
    <property type="molecule type" value="Genomic_DNA"/>
</dbReference>
<accession>A0A167L7L0</accession>
<sequence length="104" mass="11207">MSLISSAIRESAKGKECQVRLPGICNHDSSTVVLAHVGGGSGIAQKCDDIHSTYICSACHDVIDGRAGPVLLSEVTIRLYTLEAMIRTQRIFLKLGLIQVPDEQ</sequence>
<organism evidence="1 2">
    <name type="scientific">Pseudoalteromonas luteoviolacea CPMOR-1</name>
    <dbReference type="NCBI Taxonomy" id="1365248"/>
    <lineage>
        <taxon>Bacteria</taxon>
        <taxon>Pseudomonadati</taxon>
        <taxon>Pseudomonadota</taxon>
        <taxon>Gammaproteobacteria</taxon>
        <taxon>Alteromonadales</taxon>
        <taxon>Pseudoalteromonadaceae</taxon>
        <taxon>Pseudoalteromonas</taxon>
    </lineage>
</organism>
<dbReference type="AlphaFoldDB" id="A0A167L7L0"/>
<evidence type="ECO:0000313" key="2">
    <source>
        <dbReference type="Proteomes" id="UP000076486"/>
    </source>
</evidence>